<gene>
    <name evidence="1" type="ORF">LCGC14_1002590</name>
</gene>
<name>A0A0F9QL41_9ZZZZ</name>
<dbReference type="EMBL" id="LAZR01003882">
    <property type="protein sequence ID" value="KKN13811.1"/>
    <property type="molecule type" value="Genomic_DNA"/>
</dbReference>
<organism evidence="1">
    <name type="scientific">marine sediment metagenome</name>
    <dbReference type="NCBI Taxonomy" id="412755"/>
    <lineage>
        <taxon>unclassified sequences</taxon>
        <taxon>metagenomes</taxon>
        <taxon>ecological metagenomes</taxon>
    </lineage>
</organism>
<evidence type="ECO:0000313" key="1">
    <source>
        <dbReference type="EMBL" id="KKN13811.1"/>
    </source>
</evidence>
<reference evidence="1" key="1">
    <citation type="journal article" date="2015" name="Nature">
        <title>Complex archaea that bridge the gap between prokaryotes and eukaryotes.</title>
        <authorList>
            <person name="Spang A."/>
            <person name="Saw J.H."/>
            <person name="Jorgensen S.L."/>
            <person name="Zaremba-Niedzwiedzka K."/>
            <person name="Martijn J."/>
            <person name="Lind A.E."/>
            <person name="van Eijk R."/>
            <person name="Schleper C."/>
            <person name="Guy L."/>
            <person name="Ettema T.J."/>
        </authorList>
    </citation>
    <scope>NUCLEOTIDE SEQUENCE</scope>
</reference>
<proteinExistence type="predicted"/>
<sequence>MESSEEIVQKFMDWSSALDKLTKEEAEEEAEGWVKAVVAILDELFDEYDKTKNLRR</sequence>
<comment type="caution">
    <text evidence="1">The sequence shown here is derived from an EMBL/GenBank/DDBJ whole genome shotgun (WGS) entry which is preliminary data.</text>
</comment>
<dbReference type="AlphaFoldDB" id="A0A0F9QL41"/>
<accession>A0A0F9QL41</accession>
<protein>
    <submittedName>
        <fullName evidence="1">Uncharacterized protein</fullName>
    </submittedName>
</protein>